<dbReference type="Proteomes" id="UP000823388">
    <property type="component" value="Chromosome 2K"/>
</dbReference>
<feature type="signal peptide" evidence="2">
    <location>
        <begin position="1"/>
        <end position="18"/>
    </location>
</feature>
<evidence type="ECO:0000313" key="4">
    <source>
        <dbReference type="Proteomes" id="UP000823388"/>
    </source>
</evidence>
<dbReference type="EMBL" id="CM029039">
    <property type="protein sequence ID" value="KAG2642239.1"/>
    <property type="molecule type" value="Genomic_DNA"/>
</dbReference>
<feature type="chain" id="PRO_5035718495" description="Secreted protein" evidence="2">
    <location>
        <begin position="19"/>
        <end position="134"/>
    </location>
</feature>
<accession>A0A8T0WGG4</accession>
<keyword evidence="4" id="KW-1185">Reference proteome</keyword>
<sequence length="134" mass="14630">MFIAYAHSFLLLPSPTSATSAPPRRAMPHPAHLCDVYVRGAGRSLLTSTTLTAGRGNCQSCMRLAARLAGCRRCRSLSPHLAGRIRCRRSLSSSRDPSRHATDRRTATGITSHQDRCNLIASSSRPLPSSFLLW</sequence>
<evidence type="ECO:0008006" key="5">
    <source>
        <dbReference type="Google" id="ProtNLM"/>
    </source>
</evidence>
<evidence type="ECO:0000256" key="2">
    <source>
        <dbReference type="SAM" id="SignalP"/>
    </source>
</evidence>
<evidence type="ECO:0000313" key="3">
    <source>
        <dbReference type="EMBL" id="KAG2642239.1"/>
    </source>
</evidence>
<proteinExistence type="predicted"/>
<feature type="compositionally biased region" description="Basic and acidic residues" evidence="1">
    <location>
        <begin position="96"/>
        <end position="106"/>
    </location>
</feature>
<reference evidence="3" key="1">
    <citation type="submission" date="2020-05" db="EMBL/GenBank/DDBJ databases">
        <title>WGS assembly of Panicum virgatum.</title>
        <authorList>
            <person name="Lovell J.T."/>
            <person name="Jenkins J."/>
            <person name="Shu S."/>
            <person name="Juenger T.E."/>
            <person name="Schmutz J."/>
        </authorList>
    </citation>
    <scope>NUCLEOTIDE SEQUENCE</scope>
    <source>
        <strain evidence="3">AP13</strain>
    </source>
</reference>
<gene>
    <name evidence="3" type="ORF">PVAP13_2KG258700</name>
</gene>
<name>A0A8T0WGG4_PANVG</name>
<organism evidence="3 4">
    <name type="scientific">Panicum virgatum</name>
    <name type="common">Blackwell switchgrass</name>
    <dbReference type="NCBI Taxonomy" id="38727"/>
    <lineage>
        <taxon>Eukaryota</taxon>
        <taxon>Viridiplantae</taxon>
        <taxon>Streptophyta</taxon>
        <taxon>Embryophyta</taxon>
        <taxon>Tracheophyta</taxon>
        <taxon>Spermatophyta</taxon>
        <taxon>Magnoliopsida</taxon>
        <taxon>Liliopsida</taxon>
        <taxon>Poales</taxon>
        <taxon>Poaceae</taxon>
        <taxon>PACMAD clade</taxon>
        <taxon>Panicoideae</taxon>
        <taxon>Panicodae</taxon>
        <taxon>Paniceae</taxon>
        <taxon>Panicinae</taxon>
        <taxon>Panicum</taxon>
        <taxon>Panicum sect. Hiantes</taxon>
    </lineage>
</organism>
<feature type="region of interest" description="Disordered" evidence="1">
    <location>
        <begin position="89"/>
        <end position="108"/>
    </location>
</feature>
<dbReference type="AlphaFoldDB" id="A0A8T0WGG4"/>
<evidence type="ECO:0000256" key="1">
    <source>
        <dbReference type="SAM" id="MobiDB-lite"/>
    </source>
</evidence>
<keyword evidence="2" id="KW-0732">Signal</keyword>
<comment type="caution">
    <text evidence="3">The sequence shown here is derived from an EMBL/GenBank/DDBJ whole genome shotgun (WGS) entry which is preliminary data.</text>
</comment>
<protein>
    <recommendedName>
        <fullName evidence="5">Secreted protein</fullName>
    </recommendedName>
</protein>